<dbReference type="Proteomes" id="UP000626109">
    <property type="component" value="Unassembled WGS sequence"/>
</dbReference>
<evidence type="ECO:0000313" key="1">
    <source>
        <dbReference type="EMBL" id="CAE8651175.1"/>
    </source>
</evidence>
<dbReference type="EMBL" id="CAJNNW010009711">
    <property type="protein sequence ID" value="CAE8651175.1"/>
    <property type="molecule type" value="Genomic_DNA"/>
</dbReference>
<dbReference type="AlphaFoldDB" id="A0A813ILJ6"/>
<accession>A0A813ILJ6</accession>
<feature type="non-terminal residue" evidence="1">
    <location>
        <position position="97"/>
    </location>
</feature>
<name>A0A813ILJ6_POLGL</name>
<gene>
    <name evidence="1" type="ORF">PGLA2088_LOCUS8904</name>
</gene>
<sequence length="97" mass="10406">ATMAGLSFGEASVGQRAIGNKVVDRPYQMPTGWAATADLLATTYTDASGKGASTVALVVMQCDSSLDLKPSTCQFHSYVQLFKRTEELVDELKKQTT</sequence>
<organism evidence="1 2">
    <name type="scientific">Polarella glacialis</name>
    <name type="common">Dinoflagellate</name>
    <dbReference type="NCBI Taxonomy" id="89957"/>
    <lineage>
        <taxon>Eukaryota</taxon>
        <taxon>Sar</taxon>
        <taxon>Alveolata</taxon>
        <taxon>Dinophyceae</taxon>
        <taxon>Suessiales</taxon>
        <taxon>Suessiaceae</taxon>
        <taxon>Polarella</taxon>
    </lineage>
</organism>
<evidence type="ECO:0000313" key="2">
    <source>
        <dbReference type="Proteomes" id="UP000626109"/>
    </source>
</evidence>
<comment type="caution">
    <text evidence="1">The sequence shown here is derived from an EMBL/GenBank/DDBJ whole genome shotgun (WGS) entry which is preliminary data.</text>
</comment>
<proteinExistence type="predicted"/>
<feature type="non-terminal residue" evidence="1">
    <location>
        <position position="1"/>
    </location>
</feature>
<protein>
    <submittedName>
        <fullName evidence="1">Uncharacterized protein</fullName>
    </submittedName>
</protein>
<reference evidence="1" key="1">
    <citation type="submission" date="2021-02" db="EMBL/GenBank/DDBJ databases">
        <authorList>
            <person name="Dougan E. K."/>
            <person name="Rhodes N."/>
            <person name="Thang M."/>
            <person name="Chan C."/>
        </authorList>
    </citation>
    <scope>NUCLEOTIDE SEQUENCE</scope>
</reference>